<accession>A0AAN8KWJ6</accession>
<organism evidence="2 3">
    <name type="scientific">Coregonus suidteri</name>
    <dbReference type="NCBI Taxonomy" id="861788"/>
    <lineage>
        <taxon>Eukaryota</taxon>
        <taxon>Metazoa</taxon>
        <taxon>Chordata</taxon>
        <taxon>Craniata</taxon>
        <taxon>Vertebrata</taxon>
        <taxon>Euteleostomi</taxon>
        <taxon>Actinopterygii</taxon>
        <taxon>Neopterygii</taxon>
        <taxon>Teleostei</taxon>
        <taxon>Protacanthopterygii</taxon>
        <taxon>Salmoniformes</taxon>
        <taxon>Salmonidae</taxon>
        <taxon>Coregoninae</taxon>
        <taxon>Coregonus</taxon>
    </lineage>
</organism>
<feature type="region of interest" description="Disordered" evidence="1">
    <location>
        <begin position="189"/>
        <end position="248"/>
    </location>
</feature>
<comment type="caution">
    <text evidence="2">The sequence shown here is derived from an EMBL/GenBank/DDBJ whole genome shotgun (WGS) entry which is preliminary data.</text>
</comment>
<evidence type="ECO:0000313" key="2">
    <source>
        <dbReference type="EMBL" id="KAK6302484.1"/>
    </source>
</evidence>
<dbReference type="AlphaFoldDB" id="A0AAN8KWJ6"/>
<dbReference type="EMBL" id="JAGTTL010000025">
    <property type="protein sequence ID" value="KAK6302484.1"/>
    <property type="molecule type" value="Genomic_DNA"/>
</dbReference>
<sequence length="293" mass="32391">MSSQVGDLQRSLHEGFTALYDFLLTQERMLHSQLDSLVNEAQDETRGLACHSAQGIDALDGLWIISEQALKEHDCVAFLQGADGLVQLLHRATDKTPSMERDLQDEPFKDLVEMDFQAILIGLQELLGRHVRCTRPESRDEEPNVGVAAEVGFVSQEVHTQDELQEFQAVLDGLQKILVRNRHCKMPETCDVSQKVPPQDRAHSGAGVDTPLPDSEEAEAPVGATGEACENRQGQSGDTNGDVDTTLRPRPPIFYQHSAKGFSVEGNYTLFSTQLNYFLPGEPWGISYPSCVT</sequence>
<gene>
    <name evidence="2" type="ORF">J4Q44_G00268390</name>
</gene>
<feature type="compositionally biased region" description="Polar residues" evidence="1">
    <location>
        <begin position="232"/>
        <end position="243"/>
    </location>
</feature>
<proteinExistence type="predicted"/>
<dbReference type="Proteomes" id="UP001356427">
    <property type="component" value="Unassembled WGS sequence"/>
</dbReference>
<keyword evidence="3" id="KW-1185">Reference proteome</keyword>
<reference evidence="2 3" key="1">
    <citation type="submission" date="2021-04" db="EMBL/GenBank/DDBJ databases">
        <authorList>
            <person name="De Guttry C."/>
            <person name="Zahm M."/>
            <person name="Klopp C."/>
            <person name="Cabau C."/>
            <person name="Louis A."/>
            <person name="Berthelot C."/>
            <person name="Parey E."/>
            <person name="Roest Crollius H."/>
            <person name="Montfort J."/>
            <person name="Robinson-Rechavi M."/>
            <person name="Bucao C."/>
            <person name="Bouchez O."/>
            <person name="Gislard M."/>
            <person name="Lluch J."/>
            <person name="Milhes M."/>
            <person name="Lampietro C."/>
            <person name="Lopez Roques C."/>
            <person name="Donnadieu C."/>
            <person name="Braasch I."/>
            <person name="Desvignes T."/>
            <person name="Postlethwait J."/>
            <person name="Bobe J."/>
            <person name="Wedekind C."/>
            <person name="Guiguen Y."/>
        </authorList>
    </citation>
    <scope>NUCLEOTIDE SEQUENCE [LARGE SCALE GENOMIC DNA]</scope>
    <source>
        <strain evidence="2">Cs_M1</strain>
        <tissue evidence="2">Blood</tissue>
    </source>
</reference>
<protein>
    <submittedName>
        <fullName evidence="2">Uncharacterized protein</fullName>
    </submittedName>
</protein>
<evidence type="ECO:0000256" key="1">
    <source>
        <dbReference type="SAM" id="MobiDB-lite"/>
    </source>
</evidence>
<name>A0AAN8KWJ6_9TELE</name>
<evidence type="ECO:0000313" key="3">
    <source>
        <dbReference type="Proteomes" id="UP001356427"/>
    </source>
</evidence>